<dbReference type="Gene3D" id="3.60.10.10">
    <property type="entry name" value="Endonuclease/exonuclease/phosphatase"/>
    <property type="match status" value="1"/>
</dbReference>
<name>A0A6G0Y664_APHCR</name>
<reference evidence="2 3" key="1">
    <citation type="submission" date="2019-08" db="EMBL/GenBank/DDBJ databases">
        <title>Whole genome of Aphis craccivora.</title>
        <authorList>
            <person name="Voronova N.V."/>
            <person name="Shulinski R.S."/>
            <person name="Bandarenka Y.V."/>
            <person name="Zhorov D.G."/>
            <person name="Warner D."/>
        </authorList>
    </citation>
    <scope>NUCLEOTIDE SEQUENCE [LARGE SCALE GENOMIC DNA]</scope>
    <source>
        <strain evidence="2">180601</strain>
        <tissue evidence="2">Whole Body</tissue>
    </source>
</reference>
<dbReference type="OrthoDB" id="6625550at2759"/>
<proteinExistence type="predicted"/>
<gene>
    <name evidence="2" type="ORF">FWK35_00023832</name>
</gene>
<feature type="compositionally biased region" description="Polar residues" evidence="1">
    <location>
        <begin position="13"/>
        <end position="25"/>
    </location>
</feature>
<evidence type="ECO:0000256" key="1">
    <source>
        <dbReference type="SAM" id="MobiDB-lite"/>
    </source>
</evidence>
<dbReference type="AlphaFoldDB" id="A0A6G0Y664"/>
<comment type="caution">
    <text evidence="2">The sequence shown here is derived from an EMBL/GenBank/DDBJ whole genome shotgun (WGS) entry which is preliminary data.</text>
</comment>
<dbReference type="SUPFAM" id="SSF56219">
    <property type="entry name" value="DNase I-like"/>
    <property type="match status" value="1"/>
</dbReference>
<accession>A0A6G0Y664</accession>
<feature type="region of interest" description="Disordered" evidence="1">
    <location>
        <begin position="1"/>
        <end position="29"/>
    </location>
</feature>
<sequence>MSSTSGGAGDKPTNPNSKLKVNLQKSKNHSEWIVVQRKNNKSSNNTPSTLISPNLQHIIDKNPQLQLPSGTQFQFNDSNTIHVNNDNDNIITNPSVDCYSVDMDLDNSLNNSCDKNEQLNSHGRDSNLIKFSDNFTGVPVIIIEAISDNKTSEDLNPMKVGKLFFNKFNGILRIDPIGVRVKVTFDSIISANICLSSVELSTMGLQAYIPSTLVYSFGVINLDVSFPEEDFWEGLDSTVQVVSFRRISTNNNGNSYSPSKMVELKFLSPKLPEIVAIYKVLLFKVSPSIRYPPTVHIVVYMIIRSPTAPQKSQPYRHVSTAKGSHIATDRSCMEWSRQKNIKKIMATENVSYKDAVFIIKNNIVNKSSTFSDITAKPKANKEAPKESSNNNIIISDETFPNIGESHVKLKTKNYNHNFSRKKNNSFPSKQPSHPVPVNKDFSFPNGTFLNYMSENTYAFPKENSLWNCRSLRARRNDFSFLLAENKCQCALLSETWLLPNSRISIPNYHVFRQDRLDGYGGVAIVIHQSINSKRISLNDNTRHMLELHSIDVIGLEITINDKTVDLWSIYILPSSNPSPETFNNIFSLMNRSSLIGGDFNGDHPVPGHSGISGNEVADLFAASTTTKYSLNPPVRKIPSSDILNILQNNYKQAWQDRWSSVTPDFAKWYRSITPTIPRHPWFVKQPLDRSHIVRFARLRLGHNLLPAHAFHLDLNDSPLCTRHAEETICDFSHILTDCPSLSNSRSKLLRFLHNNNIMSLEPSIILNSFSRVIIIIILRFFENAGFLI</sequence>
<dbReference type="Proteomes" id="UP000478052">
    <property type="component" value="Unassembled WGS sequence"/>
</dbReference>
<protein>
    <submittedName>
        <fullName evidence="2">RNase H domain-containing protein</fullName>
    </submittedName>
</protein>
<keyword evidence="3" id="KW-1185">Reference proteome</keyword>
<evidence type="ECO:0000313" key="2">
    <source>
        <dbReference type="EMBL" id="KAF0750020.1"/>
    </source>
</evidence>
<evidence type="ECO:0000313" key="3">
    <source>
        <dbReference type="Proteomes" id="UP000478052"/>
    </source>
</evidence>
<dbReference type="EMBL" id="VUJU01005880">
    <property type="protein sequence ID" value="KAF0750020.1"/>
    <property type="molecule type" value="Genomic_DNA"/>
</dbReference>
<dbReference type="InterPro" id="IPR036691">
    <property type="entry name" value="Endo/exonu/phosph_ase_sf"/>
</dbReference>
<organism evidence="2 3">
    <name type="scientific">Aphis craccivora</name>
    <name type="common">Cowpea aphid</name>
    <dbReference type="NCBI Taxonomy" id="307492"/>
    <lineage>
        <taxon>Eukaryota</taxon>
        <taxon>Metazoa</taxon>
        <taxon>Ecdysozoa</taxon>
        <taxon>Arthropoda</taxon>
        <taxon>Hexapoda</taxon>
        <taxon>Insecta</taxon>
        <taxon>Pterygota</taxon>
        <taxon>Neoptera</taxon>
        <taxon>Paraneoptera</taxon>
        <taxon>Hemiptera</taxon>
        <taxon>Sternorrhyncha</taxon>
        <taxon>Aphidomorpha</taxon>
        <taxon>Aphidoidea</taxon>
        <taxon>Aphididae</taxon>
        <taxon>Aphidini</taxon>
        <taxon>Aphis</taxon>
        <taxon>Aphis</taxon>
    </lineage>
</organism>